<dbReference type="Pfam" id="PF01485">
    <property type="entry name" value="IBR"/>
    <property type="match status" value="1"/>
</dbReference>
<dbReference type="InterPro" id="IPR044066">
    <property type="entry name" value="TRIAD_supradom"/>
</dbReference>
<evidence type="ECO:0000313" key="13">
    <source>
        <dbReference type="EMBL" id="KAF9729865.1"/>
    </source>
</evidence>
<protein>
    <recommendedName>
        <fullName evidence="2">RBR-type E3 ubiquitin transferase</fullName>
        <ecNumber evidence="2">2.3.2.31</ecNumber>
    </recommendedName>
</protein>
<keyword evidence="8" id="KW-0862">Zinc</keyword>
<dbReference type="GO" id="GO:0008270">
    <property type="term" value="F:zinc ion binding"/>
    <property type="evidence" value="ECO:0007669"/>
    <property type="project" value="UniProtKB-KW"/>
</dbReference>
<evidence type="ECO:0000256" key="9">
    <source>
        <dbReference type="PROSITE-ProRule" id="PRU00175"/>
    </source>
</evidence>
<dbReference type="Gene3D" id="1.20.120.1750">
    <property type="match status" value="1"/>
</dbReference>
<keyword evidence="5" id="KW-0677">Repeat</keyword>
<dbReference type="SUPFAM" id="SSF57850">
    <property type="entry name" value="RING/U-box"/>
    <property type="match status" value="3"/>
</dbReference>
<organism evidence="13 14">
    <name type="scientific">Paraphaeosphaeria minitans</name>
    <dbReference type="NCBI Taxonomy" id="565426"/>
    <lineage>
        <taxon>Eukaryota</taxon>
        <taxon>Fungi</taxon>
        <taxon>Dikarya</taxon>
        <taxon>Ascomycota</taxon>
        <taxon>Pezizomycotina</taxon>
        <taxon>Dothideomycetes</taxon>
        <taxon>Pleosporomycetidae</taxon>
        <taxon>Pleosporales</taxon>
        <taxon>Massarineae</taxon>
        <taxon>Didymosphaeriaceae</taxon>
        <taxon>Paraphaeosphaeria</taxon>
    </lineage>
</organism>
<evidence type="ECO:0000256" key="6">
    <source>
        <dbReference type="ARBA" id="ARBA00022771"/>
    </source>
</evidence>
<evidence type="ECO:0000256" key="3">
    <source>
        <dbReference type="ARBA" id="ARBA00022679"/>
    </source>
</evidence>
<feature type="region of interest" description="Disordered" evidence="10">
    <location>
        <begin position="88"/>
        <end position="152"/>
    </location>
</feature>
<dbReference type="GO" id="GO:0061630">
    <property type="term" value="F:ubiquitin protein ligase activity"/>
    <property type="evidence" value="ECO:0007669"/>
    <property type="project" value="UniProtKB-EC"/>
</dbReference>
<dbReference type="InterPro" id="IPR001841">
    <property type="entry name" value="Znf_RING"/>
</dbReference>
<gene>
    <name evidence="13" type="ORF">PMIN01_11798</name>
</gene>
<keyword evidence="14" id="KW-1185">Reference proteome</keyword>
<accession>A0A9P6KKK3</accession>
<dbReference type="Gene3D" id="3.30.40.10">
    <property type="entry name" value="Zinc/RING finger domain, C3HC4 (zinc finger)"/>
    <property type="match status" value="1"/>
</dbReference>
<sequence length="379" mass="42439">MLIPRVLTTQEEKSQFGPRLSLARRPSPNARVGDAHEPGQKIAEGSAYVPYPDLRVTGTFVAILDGDRGEAASLQTGLFSEALGGTTKRIRKSGDSGTRGNPIVLDGPETRVPSQTARNGKRRLRRVRGTVNQSTRQLVGENHEGKQQQQEPPKYNLECVACGNTQRLQDFTTLAKCSHGPVLCAQCFTAWIATQVEESKDQIRCPEAACKVVLEHADIKQYASPATFGQYDTYTTLSVLSRDPKFRWCMRPHCGSGQIHEGGLEENIFSCIACGFRVCVFHEREWHDGETCDAFDRHMEQKEEQRMQEAASAKTISELTKKCPGEGCGWKVEKNRGCDHMTCIRCKYEFCWLCLASYNSIRHHGNSAHRSSCQYYSRI</sequence>
<feature type="compositionally biased region" description="Basic residues" evidence="10">
    <location>
        <begin position="119"/>
        <end position="128"/>
    </location>
</feature>
<dbReference type="EC" id="2.3.2.31" evidence="2"/>
<dbReference type="SMART" id="SM00647">
    <property type="entry name" value="IBR"/>
    <property type="match status" value="2"/>
</dbReference>
<dbReference type="InterPro" id="IPR031127">
    <property type="entry name" value="E3_UB_ligase_RBR"/>
</dbReference>
<evidence type="ECO:0000259" key="11">
    <source>
        <dbReference type="PROSITE" id="PS50089"/>
    </source>
</evidence>
<comment type="catalytic activity">
    <reaction evidence="1">
        <text>[E2 ubiquitin-conjugating enzyme]-S-ubiquitinyl-L-cysteine + [acceptor protein]-L-lysine = [E2 ubiquitin-conjugating enzyme]-L-cysteine + [acceptor protein]-N(6)-ubiquitinyl-L-lysine.</text>
        <dbReference type="EC" id="2.3.2.31"/>
    </reaction>
</comment>
<feature type="domain" description="RING-type" evidence="11">
    <location>
        <begin position="159"/>
        <end position="206"/>
    </location>
</feature>
<keyword evidence="7" id="KW-0833">Ubl conjugation pathway</keyword>
<evidence type="ECO:0000256" key="10">
    <source>
        <dbReference type="SAM" id="MobiDB-lite"/>
    </source>
</evidence>
<keyword evidence="6 9" id="KW-0863">Zinc-finger</keyword>
<dbReference type="EMBL" id="WJXW01000015">
    <property type="protein sequence ID" value="KAF9729865.1"/>
    <property type="molecule type" value="Genomic_DNA"/>
</dbReference>
<name>A0A9P6KKK3_9PLEO</name>
<dbReference type="Proteomes" id="UP000756921">
    <property type="component" value="Unassembled WGS sequence"/>
</dbReference>
<dbReference type="OrthoDB" id="1431934at2759"/>
<keyword evidence="3" id="KW-0808">Transferase</keyword>
<dbReference type="PROSITE" id="PS51873">
    <property type="entry name" value="TRIAD"/>
    <property type="match status" value="1"/>
</dbReference>
<dbReference type="AlphaFoldDB" id="A0A9P6KKK3"/>
<dbReference type="CDD" id="cd20335">
    <property type="entry name" value="BRcat_RBR"/>
    <property type="match status" value="1"/>
</dbReference>
<feature type="domain" description="RING-type" evidence="12">
    <location>
        <begin position="155"/>
        <end position="377"/>
    </location>
</feature>
<evidence type="ECO:0000259" key="12">
    <source>
        <dbReference type="PROSITE" id="PS51873"/>
    </source>
</evidence>
<proteinExistence type="predicted"/>
<evidence type="ECO:0000256" key="1">
    <source>
        <dbReference type="ARBA" id="ARBA00001798"/>
    </source>
</evidence>
<evidence type="ECO:0000256" key="5">
    <source>
        <dbReference type="ARBA" id="ARBA00022737"/>
    </source>
</evidence>
<dbReference type="GO" id="GO:0016567">
    <property type="term" value="P:protein ubiquitination"/>
    <property type="evidence" value="ECO:0007669"/>
    <property type="project" value="InterPro"/>
</dbReference>
<evidence type="ECO:0000313" key="14">
    <source>
        <dbReference type="Proteomes" id="UP000756921"/>
    </source>
</evidence>
<keyword evidence="4" id="KW-0479">Metal-binding</keyword>
<evidence type="ECO:0000256" key="2">
    <source>
        <dbReference type="ARBA" id="ARBA00012251"/>
    </source>
</evidence>
<dbReference type="PROSITE" id="PS50089">
    <property type="entry name" value="ZF_RING_2"/>
    <property type="match status" value="1"/>
</dbReference>
<reference evidence="13" key="1">
    <citation type="journal article" date="2020" name="Mol. Plant Microbe Interact.">
        <title>Genome Sequence of the Biocontrol Agent Coniothyrium minitans strain Conio (IMI 134523).</title>
        <authorList>
            <person name="Patel D."/>
            <person name="Shittu T.A."/>
            <person name="Baroncelli R."/>
            <person name="Muthumeenakshi S."/>
            <person name="Osborne T.H."/>
            <person name="Janganan T.K."/>
            <person name="Sreenivasaprasad S."/>
        </authorList>
    </citation>
    <scope>NUCLEOTIDE SEQUENCE</scope>
    <source>
        <strain evidence="13">Conio</strain>
    </source>
</reference>
<comment type="caution">
    <text evidence="13">The sequence shown here is derived from an EMBL/GenBank/DDBJ whole genome shotgun (WGS) entry which is preliminary data.</text>
</comment>
<dbReference type="PANTHER" id="PTHR11685">
    <property type="entry name" value="RBR FAMILY RING FINGER AND IBR DOMAIN-CONTAINING"/>
    <property type="match status" value="1"/>
</dbReference>
<dbReference type="InterPro" id="IPR002867">
    <property type="entry name" value="IBR_dom"/>
</dbReference>
<evidence type="ECO:0000256" key="7">
    <source>
        <dbReference type="ARBA" id="ARBA00022786"/>
    </source>
</evidence>
<dbReference type="Pfam" id="PF22191">
    <property type="entry name" value="IBR_1"/>
    <property type="match status" value="1"/>
</dbReference>
<evidence type="ECO:0000256" key="8">
    <source>
        <dbReference type="ARBA" id="ARBA00022833"/>
    </source>
</evidence>
<evidence type="ECO:0000256" key="4">
    <source>
        <dbReference type="ARBA" id="ARBA00022723"/>
    </source>
</evidence>
<dbReference type="InterPro" id="IPR013083">
    <property type="entry name" value="Znf_RING/FYVE/PHD"/>
</dbReference>